<gene>
    <name evidence="4" type="primary">LOC118425406</name>
</gene>
<proteinExistence type="predicted"/>
<dbReference type="OrthoDB" id="5986060at2759"/>
<organism evidence="3 4">
    <name type="scientific">Branchiostoma floridae</name>
    <name type="common">Florida lancelet</name>
    <name type="synonym">Amphioxus</name>
    <dbReference type="NCBI Taxonomy" id="7739"/>
    <lineage>
        <taxon>Eukaryota</taxon>
        <taxon>Metazoa</taxon>
        <taxon>Chordata</taxon>
        <taxon>Cephalochordata</taxon>
        <taxon>Leptocardii</taxon>
        <taxon>Amphioxiformes</taxon>
        <taxon>Branchiostomatidae</taxon>
        <taxon>Branchiostoma</taxon>
    </lineage>
</organism>
<dbReference type="CDD" id="cd13735">
    <property type="entry name" value="SPRY_HECT_like"/>
    <property type="match status" value="1"/>
</dbReference>
<reference evidence="4" key="2">
    <citation type="submission" date="2025-08" db="UniProtKB">
        <authorList>
            <consortium name="RefSeq"/>
        </authorList>
    </citation>
    <scope>IDENTIFICATION</scope>
    <source>
        <strain evidence="4">S238N-H82</strain>
        <tissue evidence="4">Testes</tissue>
    </source>
</reference>
<protein>
    <submittedName>
        <fullName evidence="4">Probable E3 ubiquitin-protein ligase HECTD4</fullName>
    </submittedName>
</protein>
<keyword evidence="2" id="KW-0732">Signal</keyword>
<dbReference type="Proteomes" id="UP000001554">
    <property type="component" value="Chromosome 11"/>
</dbReference>
<dbReference type="GeneID" id="118425406"/>
<keyword evidence="3" id="KW-1185">Reference proteome</keyword>
<evidence type="ECO:0000313" key="3">
    <source>
        <dbReference type="Proteomes" id="UP000001554"/>
    </source>
</evidence>
<dbReference type="InterPro" id="IPR035781">
    <property type="entry name" value="SPRY_HECTD4"/>
</dbReference>
<dbReference type="PANTHER" id="PTHR46435">
    <property type="entry name" value="E3 UBIQUITIN-PROTEIN LIGASE HECTD4-RELATED"/>
    <property type="match status" value="1"/>
</dbReference>
<sequence length="781" mass="85106">MAQIWASAVERVLTHALLCLPTLLSQSDVVLSPSSSTPAITDFLTTARQVVAALCALGGFRECVKPGTMVQIAGEGMQAVSAQVVSISEQQGVATVRFENADKMTISSETLQVPLSRIQPPKAEPLPLDQLSMTEKVIEAQKALLAPQDGQCMPAVQAPLPTGTDGSSALMAAVRVMAEIRTRSCMVLATHMGDRSFAARFVENSSSVLNILRIMADEFTAGERLPAVEAQCERLRMLYRDCARPPPPPSEGPGRQPKEITWCTSRVFPPPRSCLFSHGLSGVAFLGDPSAGSGLPRGTFLYASASVPSQAPSFYWEIEVCSFGETDDESGPIISFGFAPTAEKRDGAWTNPVGTVLFHNNGRAVHYNGSSLLQSNNGRAVHYNGSSLLQWKSARLDVTLSAGDVAGIGWERIGEAPSVQGEQVKGRVYFTYNGQRLPAVLDDVSGGMWPVIHIQKKNTRIRANFGSRPFAFAEGQHHRNAADMSADQTEEISATFGLLPFHLGEDSDSETAAAGASGEEESPPQGPPVRIAMAPEAQPQYNSSTAVQYRLQLSYDNFLTSGPDMRAPLLVQQEDESDDDDGEEDLQQEDHYALLVKAWEQKVFPTIRRRFRNEAERKSGLEQIKGALQLGMVDIARQTVEFLYEENGGMPRDLHLPTIEDIRAEAMKFTIERVRKGMTVVIRHPQTGGVLTTGSTVLPKFAVRGMLKTFGSTGVVLDVDSHNELVQVETYLRSEGVLVRYWYPIDMLERPPQGTRKASITGVANMDTSNIQIHRSGTKPY</sequence>
<name>A0A9J7LX05_BRAFL</name>
<dbReference type="PANTHER" id="PTHR46435:SF1">
    <property type="entry name" value="E3 UBIQUITIN-PROTEIN LIGASE HECTD4-RELATED"/>
    <property type="match status" value="1"/>
</dbReference>
<dbReference type="Gene3D" id="2.60.120.920">
    <property type="match status" value="1"/>
</dbReference>
<dbReference type="KEGG" id="bfo:118425406"/>
<evidence type="ECO:0000313" key="4">
    <source>
        <dbReference type="RefSeq" id="XP_035690108.1"/>
    </source>
</evidence>
<feature type="chain" id="PRO_5039916203" evidence="2">
    <location>
        <begin position="17"/>
        <end position="781"/>
    </location>
</feature>
<dbReference type="InterPro" id="IPR043136">
    <property type="entry name" value="B30.2/SPRY_sf"/>
</dbReference>
<evidence type="ECO:0000256" key="2">
    <source>
        <dbReference type="SAM" id="SignalP"/>
    </source>
</evidence>
<feature type="signal peptide" evidence="2">
    <location>
        <begin position="1"/>
        <end position="16"/>
    </location>
</feature>
<dbReference type="OMA" id="WQTINTE"/>
<dbReference type="InterPro" id="IPR043366">
    <property type="entry name" value="HECTD4"/>
</dbReference>
<dbReference type="RefSeq" id="XP_035690108.1">
    <property type="nucleotide sequence ID" value="XM_035834215.1"/>
</dbReference>
<reference evidence="3" key="1">
    <citation type="journal article" date="2020" name="Nat. Ecol. Evol.">
        <title>Deeply conserved synteny resolves early events in vertebrate evolution.</title>
        <authorList>
            <person name="Simakov O."/>
            <person name="Marletaz F."/>
            <person name="Yue J.X."/>
            <person name="O'Connell B."/>
            <person name="Jenkins J."/>
            <person name="Brandt A."/>
            <person name="Calef R."/>
            <person name="Tung C.H."/>
            <person name="Huang T.K."/>
            <person name="Schmutz J."/>
            <person name="Satoh N."/>
            <person name="Yu J.K."/>
            <person name="Putnam N.H."/>
            <person name="Green R.E."/>
            <person name="Rokhsar D.S."/>
        </authorList>
    </citation>
    <scope>NUCLEOTIDE SEQUENCE [LARGE SCALE GENOMIC DNA]</scope>
    <source>
        <strain evidence="3">S238N-H82</strain>
    </source>
</reference>
<dbReference type="AlphaFoldDB" id="A0A9J7LX05"/>
<feature type="region of interest" description="Disordered" evidence="1">
    <location>
        <begin position="507"/>
        <end position="530"/>
    </location>
</feature>
<accession>A0A9J7LX05</accession>
<evidence type="ECO:0000256" key="1">
    <source>
        <dbReference type="SAM" id="MobiDB-lite"/>
    </source>
</evidence>